<dbReference type="Pfam" id="PF01965">
    <property type="entry name" value="DJ-1_PfpI"/>
    <property type="match status" value="1"/>
</dbReference>
<evidence type="ECO:0000259" key="3">
    <source>
        <dbReference type="Pfam" id="PF01965"/>
    </source>
</evidence>
<evidence type="ECO:0000256" key="2">
    <source>
        <dbReference type="ARBA" id="ARBA00048082"/>
    </source>
</evidence>
<dbReference type="GO" id="GO:0005634">
    <property type="term" value="C:nucleus"/>
    <property type="evidence" value="ECO:0007669"/>
    <property type="project" value="TreeGrafter"/>
</dbReference>
<dbReference type="GO" id="GO:0006979">
    <property type="term" value="P:response to oxidative stress"/>
    <property type="evidence" value="ECO:0007669"/>
    <property type="project" value="TreeGrafter"/>
</dbReference>
<dbReference type="InterPro" id="IPR029062">
    <property type="entry name" value="Class_I_gatase-like"/>
</dbReference>
<dbReference type="InterPro" id="IPR050325">
    <property type="entry name" value="Prot/Nucl_acid_deglycase"/>
</dbReference>
<dbReference type="GO" id="GO:0005739">
    <property type="term" value="C:mitochondrion"/>
    <property type="evidence" value="ECO:0007669"/>
    <property type="project" value="TreeGrafter"/>
</dbReference>
<dbReference type="Proteomes" id="UP000245768">
    <property type="component" value="Unassembled WGS sequence"/>
</dbReference>
<dbReference type="InterPro" id="IPR006287">
    <property type="entry name" value="DJ-1"/>
</dbReference>
<accession>A0A316YQY6</accession>
<dbReference type="CDD" id="cd03135">
    <property type="entry name" value="GATase1_DJ-1"/>
    <property type="match status" value="1"/>
</dbReference>
<dbReference type="GO" id="GO:0019172">
    <property type="term" value="F:glyoxalase III activity"/>
    <property type="evidence" value="ECO:0007669"/>
    <property type="project" value="UniProtKB-EC"/>
</dbReference>
<evidence type="ECO:0000313" key="5">
    <source>
        <dbReference type="Proteomes" id="UP000245768"/>
    </source>
</evidence>
<evidence type="ECO:0000313" key="4">
    <source>
        <dbReference type="EMBL" id="PWN91960.1"/>
    </source>
</evidence>
<dbReference type="SUPFAM" id="SSF52317">
    <property type="entry name" value="Class I glutamine amidotransferase-like"/>
    <property type="match status" value="1"/>
</dbReference>
<dbReference type="Gene3D" id="3.40.50.880">
    <property type="match status" value="1"/>
</dbReference>
<dbReference type="PANTHER" id="PTHR48094:SF12">
    <property type="entry name" value="PARKINSON DISEASE PROTEIN 7 HOMOLOG"/>
    <property type="match status" value="1"/>
</dbReference>
<reference evidence="4 5" key="1">
    <citation type="journal article" date="2018" name="Mol. Biol. Evol.">
        <title>Broad Genomic Sampling Reveals a Smut Pathogenic Ancestry of the Fungal Clade Ustilaginomycotina.</title>
        <authorList>
            <person name="Kijpornyongpan T."/>
            <person name="Mondo S.J."/>
            <person name="Barry K."/>
            <person name="Sandor L."/>
            <person name="Lee J."/>
            <person name="Lipzen A."/>
            <person name="Pangilinan J."/>
            <person name="LaButti K."/>
            <person name="Hainaut M."/>
            <person name="Henrissat B."/>
            <person name="Grigoriev I.V."/>
            <person name="Spatafora J.W."/>
            <person name="Aime M.C."/>
        </authorList>
    </citation>
    <scope>NUCLEOTIDE SEQUENCE [LARGE SCALE GENOMIC DNA]</scope>
    <source>
        <strain evidence="4 5">MCA 4198</strain>
    </source>
</reference>
<dbReference type="STRING" id="215250.A0A316YQY6"/>
<dbReference type="EMBL" id="KZ819635">
    <property type="protein sequence ID" value="PWN91960.1"/>
    <property type="molecule type" value="Genomic_DNA"/>
</dbReference>
<comment type="catalytic activity">
    <reaction evidence="2">
        <text>methylglyoxal + H2O = (R)-lactate + H(+)</text>
        <dbReference type="Rhea" id="RHEA:27754"/>
        <dbReference type="ChEBI" id="CHEBI:15377"/>
        <dbReference type="ChEBI" id="CHEBI:15378"/>
        <dbReference type="ChEBI" id="CHEBI:16004"/>
        <dbReference type="ChEBI" id="CHEBI:17158"/>
        <dbReference type="EC" id="4.2.1.130"/>
    </reaction>
</comment>
<dbReference type="EC" id="4.2.1.130" evidence="1"/>
<dbReference type="GeneID" id="37045016"/>
<keyword evidence="5" id="KW-1185">Reference proteome</keyword>
<protein>
    <recommendedName>
        <fullName evidence="1">D-lactate dehydratase</fullName>
        <ecNumber evidence="1">4.2.1.130</ecNumber>
    </recommendedName>
</protein>
<dbReference type="OrthoDB" id="543156at2759"/>
<dbReference type="PANTHER" id="PTHR48094">
    <property type="entry name" value="PROTEIN/NUCLEIC ACID DEGLYCASE DJ-1-RELATED"/>
    <property type="match status" value="1"/>
</dbReference>
<feature type="domain" description="DJ-1/PfpI" evidence="3">
    <location>
        <begin position="3"/>
        <end position="181"/>
    </location>
</feature>
<dbReference type="RefSeq" id="XP_025379158.1">
    <property type="nucleotide sequence ID" value="XM_025523100.1"/>
</dbReference>
<dbReference type="InParanoid" id="A0A316YQY6"/>
<name>A0A316YQY6_9BASI</name>
<dbReference type="AlphaFoldDB" id="A0A316YQY6"/>
<evidence type="ECO:0000256" key="1">
    <source>
        <dbReference type="ARBA" id="ARBA00013134"/>
    </source>
</evidence>
<dbReference type="NCBIfam" id="TIGR01383">
    <property type="entry name" value="not_thiJ"/>
    <property type="match status" value="1"/>
</dbReference>
<sequence length="202" mass="21169">MPSALILIAEGTEEMEFTIAYDVLVRGGIEVKSAFVGSSETGGTQNPHGQANDSVTCSRGVKIVPEMRLPELAGGKALEYDAIVVPGGNKGAETISKNEDVTKLLGAFYAKGKVVACICAGSLAAKAAKIGKDGSITSHPSVKGELEQDYRYSEDRVVISNNLITSRGPGTAFAFSLAIVEALQGKEKRTEIEGPMILPPTL</sequence>
<proteinExistence type="predicted"/>
<organism evidence="4 5">
    <name type="scientific">Acaromyces ingoldii</name>
    <dbReference type="NCBI Taxonomy" id="215250"/>
    <lineage>
        <taxon>Eukaryota</taxon>
        <taxon>Fungi</taxon>
        <taxon>Dikarya</taxon>
        <taxon>Basidiomycota</taxon>
        <taxon>Ustilaginomycotina</taxon>
        <taxon>Exobasidiomycetes</taxon>
        <taxon>Exobasidiales</taxon>
        <taxon>Cryptobasidiaceae</taxon>
        <taxon>Acaromyces</taxon>
    </lineage>
</organism>
<gene>
    <name evidence="4" type="ORF">FA10DRAFT_271432</name>
</gene>
<dbReference type="InterPro" id="IPR002818">
    <property type="entry name" value="DJ-1/PfpI"/>
</dbReference>
<dbReference type="GO" id="GO:1903189">
    <property type="term" value="P:glyoxal metabolic process"/>
    <property type="evidence" value="ECO:0007669"/>
    <property type="project" value="TreeGrafter"/>
</dbReference>
<dbReference type="FunCoup" id="A0A316YQY6">
    <property type="interactions" value="179"/>
</dbReference>